<comment type="caution">
    <text evidence="1">The sequence shown here is derived from an EMBL/GenBank/DDBJ whole genome shotgun (WGS) entry which is preliminary data.</text>
</comment>
<dbReference type="Proteomes" id="UP001054945">
    <property type="component" value="Unassembled WGS sequence"/>
</dbReference>
<evidence type="ECO:0000313" key="2">
    <source>
        <dbReference type="Proteomes" id="UP001054945"/>
    </source>
</evidence>
<accession>A0AAV4T3Z0</accession>
<keyword evidence="2" id="KW-1185">Reference proteome</keyword>
<evidence type="ECO:0000313" key="1">
    <source>
        <dbReference type="EMBL" id="GIY40454.1"/>
    </source>
</evidence>
<reference evidence="1 2" key="1">
    <citation type="submission" date="2021-06" db="EMBL/GenBank/DDBJ databases">
        <title>Caerostris extrusa draft genome.</title>
        <authorList>
            <person name="Kono N."/>
            <person name="Arakawa K."/>
        </authorList>
    </citation>
    <scope>NUCLEOTIDE SEQUENCE [LARGE SCALE GENOMIC DNA]</scope>
</reference>
<protein>
    <submittedName>
        <fullName evidence="1">Uncharacterized protein</fullName>
    </submittedName>
</protein>
<name>A0AAV4T3Z0_CAEEX</name>
<dbReference type="AlphaFoldDB" id="A0AAV4T3Z0"/>
<gene>
    <name evidence="1" type="ORF">CEXT_693141</name>
</gene>
<dbReference type="EMBL" id="BPLR01010614">
    <property type="protein sequence ID" value="GIY40454.1"/>
    <property type="molecule type" value="Genomic_DNA"/>
</dbReference>
<proteinExistence type="predicted"/>
<sequence>MYTGVRESQSFSSLSGRMTRLLPSVLLHTLRWLSCVDYNDYTHLTANQVASECEIDLPHNSWYRIDVPDKVLTYRLLLFYVSSVFLEETCNGTCCDTLVVIETLQSTFDFYFSSEIYRTMNPDGN</sequence>
<organism evidence="1 2">
    <name type="scientific">Caerostris extrusa</name>
    <name type="common">Bark spider</name>
    <name type="synonym">Caerostris bankana</name>
    <dbReference type="NCBI Taxonomy" id="172846"/>
    <lineage>
        <taxon>Eukaryota</taxon>
        <taxon>Metazoa</taxon>
        <taxon>Ecdysozoa</taxon>
        <taxon>Arthropoda</taxon>
        <taxon>Chelicerata</taxon>
        <taxon>Arachnida</taxon>
        <taxon>Araneae</taxon>
        <taxon>Araneomorphae</taxon>
        <taxon>Entelegynae</taxon>
        <taxon>Araneoidea</taxon>
        <taxon>Araneidae</taxon>
        <taxon>Caerostris</taxon>
    </lineage>
</organism>